<dbReference type="Proteomes" id="UP001374599">
    <property type="component" value="Unassembled WGS sequence"/>
</dbReference>
<proteinExistence type="predicted"/>
<keyword evidence="2" id="KW-1185">Reference proteome</keyword>
<organism evidence="1 2">
    <name type="scientific">Vallitalea maricola</name>
    <dbReference type="NCBI Taxonomy" id="3074433"/>
    <lineage>
        <taxon>Bacteria</taxon>
        <taxon>Bacillati</taxon>
        <taxon>Bacillota</taxon>
        <taxon>Clostridia</taxon>
        <taxon>Lachnospirales</taxon>
        <taxon>Vallitaleaceae</taxon>
        <taxon>Vallitalea</taxon>
    </lineage>
</organism>
<comment type="caution">
    <text evidence="1">The sequence shown here is derived from an EMBL/GenBank/DDBJ whole genome shotgun (WGS) entry which is preliminary data.</text>
</comment>
<sequence length="422" mass="47556">MYTIEETKKIYISKNNNYFKKNFFILIVGKLLSELGSSIFSFALSLYILDLTGSAQIFSVILSFSLLPTCLVNLFLGGFVDNNNQKKIMVLADCINGIVIFIYLTLFTFMPENILLIGIVIVIVNSIRALFSLALNSSIPELVGQANVMKSNSFIQGITPAVHMVGPVIGAILYENIGIEIIILLNASLFICSSILEGFFKFEYQKKKKEIKKLKKNFYLIVRYLKNNRTFSNILLFALVVNGIFLPQMLLGVPYVSYNIIDVTPIQLSFIETASALGSVIGVFFVAWYKNNNILLKYFFKLLKIQAVLIMLFSFSYFFQLNNGNKWMATLVFSILVFVIQGLNMIQNVPLFTYFQLTIPKEIRGRIIGVAFAALYISPPIGMLIYGSLFEWFQSSYVFIGTGVVLIVLCNIASKKINLISN</sequence>
<gene>
    <name evidence="1" type="ORF">AN2V17_28260</name>
</gene>
<evidence type="ECO:0000313" key="1">
    <source>
        <dbReference type="EMBL" id="GMQ63592.1"/>
    </source>
</evidence>
<accession>A0ACB5ULU3</accession>
<protein>
    <submittedName>
        <fullName evidence="1">MFS transporter</fullName>
    </submittedName>
</protein>
<reference evidence="1" key="1">
    <citation type="submission" date="2023-09" db="EMBL/GenBank/DDBJ databases">
        <title>Vallitalea sediminicola and Vallitalea maricola sp. nov., anaerobic bacteria isolated from marine sediment.</title>
        <authorList>
            <person name="Hirano S."/>
            <person name="Maeda A."/>
            <person name="Terahara T."/>
            <person name="Mori K."/>
            <person name="Hamada M."/>
            <person name="Matsumoto R."/>
            <person name="Kobayashi T."/>
        </authorList>
    </citation>
    <scope>NUCLEOTIDE SEQUENCE</scope>
    <source>
        <strain evidence="1">AN17-2</strain>
    </source>
</reference>
<evidence type="ECO:0000313" key="2">
    <source>
        <dbReference type="Proteomes" id="UP001374599"/>
    </source>
</evidence>
<name>A0ACB5ULU3_9FIRM</name>
<dbReference type="EMBL" id="BTPU01000046">
    <property type="protein sequence ID" value="GMQ63592.1"/>
    <property type="molecule type" value="Genomic_DNA"/>
</dbReference>